<gene>
    <name evidence="2" type="ORF">BGAL_0280g00160</name>
</gene>
<name>A0A4S8R1J6_9HELO</name>
<sequence length="125" mass="13560">MSSAQSNISATEELERPGQQNTSRNARSPVAASLARRPQHQVTVRVDEIPQVTASQDRFSGDTNSQELAETIDSVESLEGEGPSGNLTEAGSQWNNQALSMQEYILRYGTPSDDNPRPCGGRFHG</sequence>
<dbReference type="OrthoDB" id="8062037at2759"/>
<feature type="compositionally biased region" description="Polar residues" evidence="1">
    <location>
        <begin position="52"/>
        <end position="68"/>
    </location>
</feature>
<proteinExistence type="predicted"/>
<evidence type="ECO:0000313" key="2">
    <source>
        <dbReference type="EMBL" id="THV47919.1"/>
    </source>
</evidence>
<feature type="compositionally biased region" description="Polar residues" evidence="1">
    <location>
        <begin position="85"/>
        <end position="95"/>
    </location>
</feature>
<evidence type="ECO:0000313" key="3">
    <source>
        <dbReference type="Proteomes" id="UP000308671"/>
    </source>
</evidence>
<reference evidence="2 3" key="1">
    <citation type="submission" date="2017-12" db="EMBL/GenBank/DDBJ databases">
        <title>Comparative genomics of Botrytis spp.</title>
        <authorList>
            <person name="Valero-Jimenez C.A."/>
            <person name="Tapia P."/>
            <person name="Veloso J."/>
            <person name="Silva-Moreno E."/>
            <person name="Staats M."/>
            <person name="Valdes J.H."/>
            <person name="Van Kan J.A.L."/>
        </authorList>
    </citation>
    <scope>NUCLEOTIDE SEQUENCE [LARGE SCALE GENOMIC DNA]</scope>
    <source>
        <strain evidence="2 3">MUCL435</strain>
    </source>
</reference>
<dbReference type="AlphaFoldDB" id="A0A4S8R1J6"/>
<accession>A0A4S8R1J6</accession>
<protein>
    <submittedName>
        <fullName evidence="2">Uncharacterized protein</fullName>
    </submittedName>
</protein>
<keyword evidence="3" id="KW-1185">Reference proteome</keyword>
<evidence type="ECO:0000256" key="1">
    <source>
        <dbReference type="SAM" id="MobiDB-lite"/>
    </source>
</evidence>
<organism evidence="2 3">
    <name type="scientific">Botrytis galanthina</name>
    <dbReference type="NCBI Taxonomy" id="278940"/>
    <lineage>
        <taxon>Eukaryota</taxon>
        <taxon>Fungi</taxon>
        <taxon>Dikarya</taxon>
        <taxon>Ascomycota</taxon>
        <taxon>Pezizomycotina</taxon>
        <taxon>Leotiomycetes</taxon>
        <taxon>Helotiales</taxon>
        <taxon>Sclerotiniaceae</taxon>
        <taxon>Botrytis</taxon>
    </lineage>
</organism>
<comment type="caution">
    <text evidence="2">The sequence shown here is derived from an EMBL/GenBank/DDBJ whole genome shotgun (WGS) entry which is preliminary data.</text>
</comment>
<feature type="region of interest" description="Disordered" evidence="1">
    <location>
        <begin position="1"/>
        <end position="95"/>
    </location>
</feature>
<dbReference type="EMBL" id="PQXL01000280">
    <property type="protein sequence ID" value="THV47919.1"/>
    <property type="molecule type" value="Genomic_DNA"/>
</dbReference>
<feature type="compositionally biased region" description="Polar residues" evidence="1">
    <location>
        <begin position="1"/>
        <end position="10"/>
    </location>
</feature>
<dbReference type="Proteomes" id="UP000308671">
    <property type="component" value="Unassembled WGS sequence"/>
</dbReference>